<evidence type="ECO:0000313" key="1">
    <source>
        <dbReference type="EMBL" id="MFF0457816.1"/>
    </source>
</evidence>
<reference evidence="1 2" key="1">
    <citation type="submission" date="2024-10" db="EMBL/GenBank/DDBJ databases">
        <title>The Natural Products Discovery Center: Release of the First 8490 Sequenced Strains for Exploring Actinobacteria Biosynthetic Diversity.</title>
        <authorList>
            <person name="Kalkreuter E."/>
            <person name="Kautsar S.A."/>
            <person name="Yang D."/>
            <person name="Bader C.D."/>
            <person name="Teijaro C.N."/>
            <person name="Fluegel L."/>
            <person name="Davis C.M."/>
            <person name="Simpson J.R."/>
            <person name="Lauterbach L."/>
            <person name="Steele A.D."/>
            <person name="Gui C."/>
            <person name="Meng S."/>
            <person name="Li G."/>
            <person name="Viehrig K."/>
            <person name="Ye F."/>
            <person name="Su P."/>
            <person name="Kiefer A.F."/>
            <person name="Nichols A."/>
            <person name="Cepeda A.J."/>
            <person name="Yan W."/>
            <person name="Fan B."/>
            <person name="Jiang Y."/>
            <person name="Adhikari A."/>
            <person name="Zheng C.-J."/>
            <person name="Schuster L."/>
            <person name="Cowan T.M."/>
            <person name="Smanski M.J."/>
            <person name="Chevrette M.G."/>
            <person name="De Carvalho L.P.S."/>
            <person name="Shen B."/>
        </authorList>
    </citation>
    <scope>NUCLEOTIDE SEQUENCE [LARGE SCALE GENOMIC DNA]</scope>
    <source>
        <strain evidence="1 2">NPDC004550</strain>
    </source>
</reference>
<gene>
    <name evidence="1" type="ORF">ACFYTH_31025</name>
</gene>
<proteinExistence type="predicted"/>
<accession>A0ABW6NU10</accession>
<comment type="caution">
    <text evidence="1">The sequence shown here is derived from an EMBL/GenBank/DDBJ whole genome shotgun (WGS) entry which is preliminary data.</text>
</comment>
<organism evidence="1 2">
    <name type="scientific">Nocardia africana</name>
    <dbReference type="NCBI Taxonomy" id="134964"/>
    <lineage>
        <taxon>Bacteria</taxon>
        <taxon>Bacillati</taxon>
        <taxon>Actinomycetota</taxon>
        <taxon>Actinomycetes</taxon>
        <taxon>Mycobacteriales</taxon>
        <taxon>Nocardiaceae</taxon>
        <taxon>Nocardia</taxon>
    </lineage>
</organism>
<name>A0ABW6NU10_9NOCA</name>
<evidence type="ECO:0000313" key="2">
    <source>
        <dbReference type="Proteomes" id="UP001601521"/>
    </source>
</evidence>
<dbReference type="EMBL" id="JBIALX010000019">
    <property type="protein sequence ID" value="MFF0457816.1"/>
    <property type="molecule type" value="Genomic_DNA"/>
</dbReference>
<sequence>MRETTGFQSSSSALIAGTPCASANRSLPLTSIGGTMRRGELRVAARLSHEWVRTSLQQCRLLEKGECVDHDALAVIVFAIQWAPFGGADSGELLVSFGVDRRRFLQMLNAALAPRRADTWVTRGLKQHLLAALDYAWNPSRAPALLPYFSDGGQVS</sequence>
<dbReference type="RefSeq" id="WP_387255198.1">
    <property type="nucleotide sequence ID" value="NZ_JBIALX010000019.1"/>
</dbReference>
<keyword evidence="2" id="KW-1185">Reference proteome</keyword>
<protein>
    <submittedName>
        <fullName evidence="1">Uncharacterized protein</fullName>
    </submittedName>
</protein>
<dbReference type="Proteomes" id="UP001601521">
    <property type="component" value="Unassembled WGS sequence"/>
</dbReference>